<dbReference type="InterPro" id="IPR032322">
    <property type="entry name" value="DUF4850"/>
</dbReference>
<proteinExistence type="predicted"/>
<comment type="caution">
    <text evidence="1">The sequence shown here is derived from an EMBL/GenBank/DDBJ whole genome shotgun (WGS) entry which is preliminary data.</text>
</comment>
<name>A0A074LNE6_9BACL</name>
<dbReference type="AlphaFoldDB" id="A0A074LNE6"/>
<evidence type="ECO:0000313" key="2">
    <source>
        <dbReference type="Proteomes" id="UP000027931"/>
    </source>
</evidence>
<gene>
    <name evidence="1" type="ORF">EL26_08275</name>
</gene>
<protein>
    <submittedName>
        <fullName evidence="1">Uncharacterized protein</fullName>
    </submittedName>
</protein>
<organism evidence="1 2">
    <name type="scientific">Tumebacillus flagellatus</name>
    <dbReference type="NCBI Taxonomy" id="1157490"/>
    <lineage>
        <taxon>Bacteria</taxon>
        <taxon>Bacillati</taxon>
        <taxon>Bacillota</taxon>
        <taxon>Bacilli</taxon>
        <taxon>Bacillales</taxon>
        <taxon>Alicyclobacillaceae</taxon>
        <taxon>Tumebacillus</taxon>
    </lineage>
</organism>
<reference evidence="1 2" key="1">
    <citation type="journal article" date="2013" name="Int. J. Syst. Evol. Microbiol.">
        <title>Tumebacillus flagellatus sp. nov., an alpha-amylase/pullulanase-producing bacterium isolated from cassava wastewater.</title>
        <authorList>
            <person name="Wang Q."/>
            <person name="Xie N."/>
            <person name="Qin Y."/>
            <person name="Shen N."/>
            <person name="Zhu J."/>
            <person name="Mi H."/>
            <person name="Huang R."/>
        </authorList>
    </citation>
    <scope>NUCLEOTIDE SEQUENCE [LARGE SCALE GENOMIC DNA]</scope>
    <source>
        <strain evidence="1 2">GST4</strain>
    </source>
</reference>
<accession>A0A074LNE6</accession>
<dbReference type="EMBL" id="JMIR01000009">
    <property type="protein sequence ID" value="KEO83646.1"/>
    <property type="molecule type" value="Genomic_DNA"/>
</dbReference>
<keyword evidence="2" id="KW-1185">Reference proteome</keyword>
<dbReference type="Pfam" id="PF16142">
    <property type="entry name" value="DUF4850"/>
    <property type="match status" value="1"/>
</dbReference>
<evidence type="ECO:0000313" key="1">
    <source>
        <dbReference type="EMBL" id="KEO83646.1"/>
    </source>
</evidence>
<dbReference type="STRING" id="1157490.EL26_08275"/>
<sequence>MLSLKPLQPISAIHFTVPPALANQLAAYWVNEGDNVHSLLFLGPKGWNVQKASFATDGSMNIRLVSPQDPKQYLNLLGDGGCAGCALRHLGTVFPNRTAAASEFAGQPVELGNFPHTYAITPRVMAISLGSAEAGYEANAVDLDRTEDNQYSFDVVEIKTKSTDLPLQTVILNFYWQESYGMKS</sequence>
<dbReference type="Proteomes" id="UP000027931">
    <property type="component" value="Unassembled WGS sequence"/>
</dbReference>